<evidence type="ECO:0000256" key="7">
    <source>
        <dbReference type="ARBA" id="ARBA00023136"/>
    </source>
</evidence>
<evidence type="ECO:0000313" key="10">
    <source>
        <dbReference type="Proteomes" id="UP000516052"/>
    </source>
</evidence>
<feature type="transmembrane region" description="Helical" evidence="8">
    <location>
        <begin position="115"/>
        <end position="133"/>
    </location>
</feature>
<keyword evidence="10" id="KW-1185">Reference proteome</keyword>
<dbReference type="GO" id="GO:0004659">
    <property type="term" value="F:prenyltransferase activity"/>
    <property type="evidence" value="ECO:0007669"/>
    <property type="project" value="InterPro"/>
</dbReference>
<keyword evidence="5 8" id="KW-0812">Transmembrane</keyword>
<dbReference type="RefSeq" id="WP_187746386.1">
    <property type="nucleotide sequence ID" value="NZ_CP060828.1"/>
</dbReference>
<dbReference type="GO" id="GO:0016020">
    <property type="term" value="C:membrane"/>
    <property type="evidence" value="ECO:0007669"/>
    <property type="project" value="UniProtKB-SubCell"/>
</dbReference>
<evidence type="ECO:0000256" key="2">
    <source>
        <dbReference type="ARBA" id="ARBA00004863"/>
    </source>
</evidence>
<sequence length="318" mass="34078">MTATTSAPPRTGIRERAGAYAKLAKLSFFDYYLCVFVVLALLPTAAWQEPRTWWVLLLFDAGWVGVVAATVALDDVTGLRDGSDARNYDPGQVLRARDRKPLLDGRLTLRQALRFGWGCAAGGSALWALTALAAPHRPWWALAAAGFSVVISVQYSYGLKLSYRGGQEAVIWLSTGLCVLIPFALLTGELTGAAWLECFLFGLWSLLVSVYSNINDVDGDRAAGRRNLATSVPPGVYRGFIAGLSLAETGAIVLAAAVGAVPWWFCAFLLPVVAMRARQAHAGLVAGEVLAARRQGVTTHRWGVVLLVAANLVLVHNG</sequence>
<evidence type="ECO:0000256" key="1">
    <source>
        <dbReference type="ARBA" id="ARBA00004141"/>
    </source>
</evidence>
<keyword evidence="7 8" id="KW-0472">Membrane</keyword>
<keyword evidence="6 8" id="KW-1133">Transmembrane helix</keyword>
<keyword evidence="4 9" id="KW-0808">Transferase</keyword>
<organism evidence="9 10">
    <name type="scientific">Streptomyces roseirectus</name>
    <dbReference type="NCBI Taxonomy" id="2768066"/>
    <lineage>
        <taxon>Bacteria</taxon>
        <taxon>Bacillati</taxon>
        <taxon>Actinomycetota</taxon>
        <taxon>Actinomycetes</taxon>
        <taxon>Kitasatosporales</taxon>
        <taxon>Streptomycetaceae</taxon>
        <taxon>Streptomyces</taxon>
    </lineage>
</organism>
<dbReference type="Proteomes" id="UP000516052">
    <property type="component" value="Chromosome"/>
</dbReference>
<feature type="transmembrane region" description="Helical" evidence="8">
    <location>
        <begin position="139"/>
        <end position="157"/>
    </location>
</feature>
<evidence type="ECO:0000256" key="4">
    <source>
        <dbReference type="ARBA" id="ARBA00022679"/>
    </source>
</evidence>
<comment type="subcellular location">
    <subcellularLocation>
        <location evidence="1">Membrane</location>
        <topology evidence="1">Multi-pass membrane protein</topology>
    </subcellularLocation>
</comment>
<feature type="transmembrane region" description="Helical" evidence="8">
    <location>
        <begin position="169"/>
        <end position="187"/>
    </location>
</feature>
<dbReference type="GO" id="GO:0042371">
    <property type="term" value="P:vitamin K biosynthetic process"/>
    <property type="evidence" value="ECO:0007669"/>
    <property type="project" value="TreeGrafter"/>
</dbReference>
<dbReference type="GO" id="GO:0009234">
    <property type="term" value="P:menaquinone biosynthetic process"/>
    <property type="evidence" value="ECO:0007669"/>
    <property type="project" value="UniProtKB-KW"/>
</dbReference>
<evidence type="ECO:0000256" key="5">
    <source>
        <dbReference type="ARBA" id="ARBA00022692"/>
    </source>
</evidence>
<proteinExistence type="predicted"/>
<evidence type="ECO:0000313" key="9">
    <source>
        <dbReference type="EMBL" id="QNP69347.1"/>
    </source>
</evidence>
<dbReference type="EMBL" id="CP060828">
    <property type="protein sequence ID" value="QNP69347.1"/>
    <property type="molecule type" value="Genomic_DNA"/>
</dbReference>
<feature type="transmembrane region" description="Helical" evidence="8">
    <location>
        <begin position="193"/>
        <end position="214"/>
    </location>
</feature>
<dbReference type="AlphaFoldDB" id="A0A7H0I981"/>
<dbReference type="InterPro" id="IPR044878">
    <property type="entry name" value="UbiA_sf"/>
</dbReference>
<feature type="transmembrane region" description="Helical" evidence="8">
    <location>
        <begin position="29"/>
        <end position="47"/>
    </location>
</feature>
<dbReference type="PANTHER" id="PTHR13929">
    <property type="entry name" value="1,4-DIHYDROXY-2-NAPHTHOATE OCTAPRENYLTRANSFERASE"/>
    <property type="match status" value="1"/>
</dbReference>
<name>A0A7H0I981_9ACTN</name>
<feature type="transmembrane region" description="Helical" evidence="8">
    <location>
        <begin position="53"/>
        <end position="73"/>
    </location>
</feature>
<keyword evidence="3" id="KW-0474">Menaquinone biosynthesis</keyword>
<dbReference type="PANTHER" id="PTHR13929:SF0">
    <property type="entry name" value="UBIA PRENYLTRANSFERASE DOMAIN-CONTAINING PROTEIN 1"/>
    <property type="match status" value="1"/>
</dbReference>
<dbReference type="Gene3D" id="1.10.357.140">
    <property type="entry name" value="UbiA prenyltransferase"/>
    <property type="match status" value="1"/>
</dbReference>
<evidence type="ECO:0000256" key="8">
    <source>
        <dbReference type="SAM" id="Phobius"/>
    </source>
</evidence>
<accession>A0A7H0I981</accession>
<dbReference type="Pfam" id="PF01040">
    <property type="entry name" value="UbiA"/>
    <property type="match status" value="1"/>
</dbReference>
<dbReference type="CDD" id="cd13956">
    <property type="entry name" value="PT_UbiA"/>
    <property type="match status" value="1"/>
</dbReference>
<protein>
    <submittedName>
        <fullName evidence="9">UbiA family prenyltransferase</fullName>
    </submittedName>
</protein>
<comment type="pathway">
    <text evidence="2">Quinol/quinone metabolism; menaquinone biosynthesis.</text>
</comment>
<reference evidence="9 10" key="1">
    <citation type="submission" date="2020-08" db="EMBL/GenBank/DDBJ databases">
        <title>A novel species.</title>
        <authorList>
            <person name="Gao J."/>
        </authorList>
    </citation>
    <scope>NUCLEOTIDE SEQUENCE [LARGE SCALE GENOMIC DNA]</scope>
    <source>
        <strain evidence="9 10">CRXT-G-22</strain>
    </source>
</reference>
<dbReference type="InterPro" id="IPR026046">
    <property type="entry name" value="UBIAD1"/>
</dbReference>
<dbReference type="InterPro" id="IPR000537">
    <property type="entry name" value="UbiA_prenyltransferase"/>
</dbReference>
<gene>
    <name evidence="9" type="ORF">IAG44_07790</name>
</gene>
<evidence type="ECO:0000256" key="6">
    <source>
        <dbReference type="ARBA" id="ARBA00022989"/>
    </source>
</evidence>
<dbReference type="KEGG" id="sroi:IAG44_07790"/>
<feature type="transmembrane region" description="Helical" evidence="8">
    <location>
        <begin position="235"/>
        <end position="265"/>
    </location>
</feature>
<evidence type="ECO:0000256" key="3">
    <source>
        <dbReference type="ARBA" id="ARBA00022428"/>
    </source>
</evidence>